<feature type="transmembrane region" description="Helical" evidence="1">
    <location>
        <begin position="106"/>
        <end position="130"/>
    </location>
</feature>
<name>A0ABS6CHV5_9ACTN</name>
<sequence length="166" mass="16158">GFVPAALTAVLAGLLAATAPLGRPAVAVVVAVLQAVTAAGWFRLNGMWPARQGIALAYAGGLAASIGLLATEPAHAPTVLIGTIGVWLLLVVILQLRSHASADERLYGLTAAVASTALTVLAAGHLAAVAESSDAVVVGAAAVAVAVLVRALPLPTAAAVVVALAA</sequence>
<gene>
    <name evidence="2" type="ORF">KN815_21305</name>
</gene>
<feature type="transmembrane region" description="Helical" evidence="1">
    <location>
        <begin position="136"/>
        <end position="165"/>
    </location>
</feature>
<evidence type="ECO:0000313" key="2">
    <source>
        <dbReference type="EMBL" id="MBU3866508.1"/>
    </source>
</evidence>
<keyword evidence="1" id="KW-0812">Transmembrane</keyword>
<feature type="non-terminal residue" evidence="2">
    <location>
        <position position="166"/>
    </location>
</feature>
<keyword evidence="1" id="KW-1133">Transmembrane helix</keyword>
<evidence type="ECO:0000313" key="3">
    <source>
        <dbReference type="Proteomes" id="UP000720508"/>
    </source>
</evidence>
<evidence type="ECO:0000256" key="1">
    <source>
        <dbReference type="SAM" id="Phobius"/>
    </source>
</evidence>
<comment type="caution">
    <text evidence="2">The sequence shown here is derived from an EMBL/GenBank/DDBJ whole genome shotgun (WGS) entry which is preliminary data.</text>
</comment>
<keyword evidence="3" id="KW-1185">Reference proteome</keyword>
<proteinExistence type="predicted"/>
<feature type="non-terminal residue" evidence="2">
    <location>
        <position position="1"/>
    </location>
</feature>
<dbReference type="Proteomes" id="UP000720508">
    <property type="component" value="Unassembled WGS sequence"/>
</dbReference>
<organism evidence="2 3">
    <name type="scientific">Streptomyces niphimycinicus</name>
    <dbReference type="NCBI Taxonomy" id="2842201"/>
    <lineage>
        <taxon>Bacteria</taxon>
        <taxon>Bacillati</taxon>
        <taxon>Actinomycetota</taxon>
        <taxon>Actinomycetes</taxon>
        <taxon>Kitasatosporales</taxon>
        <taxon>Streptomycetaceae</taxon>
        <taxon>Streptomyces</taxon>
    </lineage>
</organism>
<reference evidence="2 3" key="1">
    <citation type="submission" date="2021-06" db="EMBL/GenBank/DDBJ databases">
        <authorList>
            <person name="Pan X."/>
        </authorList>
    </citation>
    <scope>NUCLEOTIDE SEQUENCE [LARGE SCALE GENOMIC DNA]</scope>
    <source>
        <strain evidence="2 3">4503</strain>
    </source>
</reference>
<evidence type="ECO:0008006" key="4">
    <source>
        <dbReference type="Google" id="ProtNLM"/>
    </source>
</evidence>
<feature type="transmembrane region" description="Helical" evidence="1">
    <location>
        <begin position="26"/>
        <end position="44"/>
    </location>
</feature>
<keyword evidence="1" id="KW-0472">Membrane</keyword>
<dbReference type="EMBL" id="JAHLEM010000231">
    <property type="protein sequence ID" value="MBU3866508.1"/>
    <property type="molecule type" value="Genomic_DNA"/>
</dbReference>
<protein>
    <recommendedName>
        <fullName evidence="4">Integral membrane protein</fullName>
    </recommendedName>
</protein>
<accession>A0ABS6CHV5</accession>
<feature type="transmembrane region" description="Helical" evidence="1">
    <location>
        <begin position="76"/>
        <end position="94"/>
    </location>
</feature>
<feature type="transmembrane region" description="Helical" evidence="1">
    <location>
        <begin position="53"/>
        <end position="70"/>
    </location>
</feature>